<gene>
    <name evidence="1" type="primary">draG</name>
    <name evidence="1" type="ORF">M1B72_11360</name>
</gene>
<dbReference type="InterPro" id="IPR036705">
    <property type="entry name" value="Ribosyl_crysJ1_sf"/>
</dbReference>
<dbReference type="InterPro" id="IPR005502">
    <property type="entry name" value="Ribosyl_crysJ1"/>
</dbReference>
<protein>
    <submittedName>
        <fullName evidence="1">ADP-ribosyl-[dinitrogen reductase] hydrolase</fullName>
        <ecNumber evidence="1">3.2.2.24</ecNumber>
    </submittedName>
</protein>
<dbReference type="NCBIfam" id="TIGR02662">
    <property type="entry name" value="dinitro_DRAG"/>
    <property type="match status" value="1"/>
</dbReference>
<dbReference type="EMBL" id="CP096574">
    <property type="protein sequence ID" value="UPU34052.1"/>
    <property type="molecule type" value="Genomic_DNA"/>
</dbReference>
<proteinExistence type="predicted"/>
<keyword evidence="1" id="KW-0378">Hydrolase</keyword>
<dbReference type="EC" id="3.2.2.24" evidence="1"/>
<dbReference type="PANTHER" id="PTHR16222">
    <property type="entry name" value="ADP-RIBOSYLGLYCOHYDROLASE"/>
    <property type="match status" value="1"/>
</dbReference>
<dbReference type="Proteomes" id="UP000831485">
    <property type="component" value="Chromosome"/>
</dbReference>
<name>A0ABY4L7S9_9BACT</name>
<dbReference type="SUPFAM" id="SSF101478">
    <property type="entry name" value="ADP-ribosylglycohydrolase"/>
    <property type="match status" value="1"/>
</dbReference>
<dbReference type="RefSeq" id="WP_183349987.1">
    <property type="nucleotide sequence ID" value="NZ_BLXY01000011.1"/>
</dbReference>
<dbReference type="Pfam" id="PF03747">
    <property type="entry name" value="ADP_ribosyl_GH"/>
    <property type="match status" value="1"/>
</dbReference>
<dbReference type="PANTHER" id="PTHR16222:SF12">
    <property type="entry name" value="ADP-RIBOSYLGLYCOHYDROLASE-RELATED"/>
    <property type="match status" value="1"/>
</dbReference>
<keyword evidence="1" id="KW-0326">Glycosidase</keyword>
<accession>A0ABY4L7S9</accession>
<evidence type="ECO:0000313" key="2">
    <source>
        <dbReference type="Proteomes" id="UP000831485"/>
    </source>
</evidence>
<organism evidence="1 2">
    <name type="scientific">Geomonas paludis</name>
    <dbReference type="NCBI Taxonomy" id="2740185"/>
    <lineage>
        <taxon>Bacteria</taxon>
        <taxon>Pseudomonadati</taxon>
        <taxon>Thermodesulfobacteriota</taxon>
        <taxon>Desulfuromonadia</taxon>
        <taxon>Geobacterales</taxon>
        <taxon>Geobacteraceae</taxon>
        <taxon>Geomonas</taxon>
    </lineage>
</organism>
<keyword evidence="2" id="KW-1185">Reference proteome</keyword>
<dbReference type="InterPro" id="IPR013479">
    <property type="entry name" value="ADP-ribosyl_diN_reduct_hydro"/>
</dbReference>
<reference evidence="1" key="1">
    <citation type="submission" date="2022-04" db="EMBL/GenBank/DDBJ databases">
        <authorList>
            <person name="Liu G."/>
        </authorList>
    </citation>
    <scope>NUCLEOTIDE SEQUENCE</scope>
    <source>
        <strain evidence="1">RG22</strain>
    </source>
</reference>
<evidence type="ECO:0000313" key="1">
    <source>
        <dbReference type="EMBL" id="UPU34052.1"/>
    </source>
</evidence>
<sequence length="300" mass="32732">MTTSSAHSELLSRVRGAFLGLAVGDALGAPVEFMTRGEIKDKYGVLKEMVGGGWLRLRPGQVTDDTEMSLCLARAIVKEGGWNLQAAAENLAGWLKSKPIDVGDTCRRGIRNYMLRGIVETPPNEWDGGNGAAMRTLPVALCTVGDNLLLERLTLEQAHLTHNHPYSDAASIYLGRLLHLALTGRSMLQLRREVDQLISMHPSFSFDPYKGLATGYVVDTMQTVFHCFFRSRSFEGCVIETVNQGGDADTTGAIAGAIAGAYYGEEGIPARWRKKLAKEVVTEILNLAAELLQLSPLLQR</sequence>
<dbReference type="Gene3D" id="1.10.4080.10">
    <property type="entry name" value="ADP-ribosylation/Crystallin J1"/>
    <property type="match status" value="1"/>
</dbReference>
<dbReference type="GO" id="GO:0047407">
    <property type="term" value="F:ADP-ribosyl-[dinitrogen reductase] hydrolase activity"/>
    <property type="evidence" value="ECO:0007669"/>
    <property type="project" value="UniProtKB-EC"/>
</dbReference>
<dbReference type="InterPro" id="IPR050792">
    <property type="entry name" value="ADP-ribosylglycohydrolase"/>
</dbReference>